<dbReference type="Pfam" id="PF07811">
    <property type="entry name" value="TadE"/>
    <property type="match status" value="1"/>
</dbReference>
<sequence>MRSSLATDVRGAALTEFGLLLPVLAMLLLGSLDMGHRAYARVVLDGALQKAARDSALEGGNAPAKQAQVDARLLDTARDLHNGATVTTTRLSYRTFADAARRHEPYTDTNGNGQCDNGEPFTDVIVNNSFDADIGRAGQGGAQDVVVFTSTMTYPAIMPVRGLLGLSDTVSITATAVVRNQPYNDQGANGTAGTGNCT</sequence>
<evidence type="ECO:0000256" key="1">
    <source>
        <dbReference type="SAM" id="Phobius"/>
    </source>
</evidence>
<keyword evidence="1" id="KW-1133">Transmembrane helix</keyword>
<evidence type="ECO:0000313" key="3">
    <source>
        <dbReference type="EMBL" id="PAX08473.1"/>
    </source>
</evidence>
<dbReference type="Proteomes" id="UP000218151">
    <property type="component" value="Unassembled WGS sequence"/>
</dbReference>
<keyword evidence="4" id="KW-1185">Reference proteome</keyword>
<comment type="caution">
    <text evidence="3">The sequence shown here is derived from an EMBL/GenBank/DDBJ whole genome shotgun (WGS) entry which is preliminary data.</text>
</comment>
<dbReference type="AlphaFoldDB" id="A0A2A2SGY7"/>
<accession>A0A2A2SGY7</accession>
<dbReference type="InterPro" id="IPR012495">
    <property type="entry name" value="TadE-like_dom"/>
</dbReference>
<keyword evidence="1" id="KW-0812">Transmembrane</keyword>
<dbReference type="RefSeq" id="WP_095996983.1">
    <property type="nucleotide sequence ID" value="NZ_NSLI01000002.1"/>
</dbReference>
<evidence type="ECO:0000259" key="2">
    <source>
        <dbReference type="Pfam" id="PF07811"/>
    </source>
</evidence>
<organism evidence="3 4">
    <name type="scientific">Sphingomonas lenta</name>
    <dbReference type="NCBI Taxonomy" id="1141887"/>
    <lineage>
        <taxon>Bacteria</taxon>
        <taxon>Pseudomonadati</taxon>
        <taxon>Pseudomonadota</taxon>
        <taxon>Alphaproteobacteria</taxon>
        <taxon>Sphingomonadales</taxon>
        <taxon>Sphingomonadaceae</taxon>
        <taxon>Sphingomonas</taxon>
    </lineage>
</organism>
<feature type="domain" description="TadE-like" evidence="2">
    <location>
        <begin position="11"/>
        <end position="53"/>
    </location>
</feature>
<dbReference type="OrthoDB" id="7306064at2"/>
<protein>
    <recommendedName>
        <fullName evidence="2">TadE-like domain-containing protein</fullName>
    </recommendedName>
</protein>
<name>A0A2A2SGY7_9SPHN</name>
<reference evidence="4" key="1">
    <citation type="submission" date="2017-09" db="EMBL/GenBank/DDBJ databases">
        <authorList>
            <person name="Feng G."/>
            <person name="Zhu H."/>
        </authorList>
    </citation>
    <scope>NUCLEOTIDE SEQUENCE [LARGE SCALE GENOMIC DNA]</scope>
    <source>
        <strain evidence="4">1PNM-20</strain>
    </source>
</reference>
<feature type="transmembrane region" description="Helical" evidence="1">
    <location>
        <begin position="12"/>
        <end position="32"/>
    </location>
</feature>
<gene>
    <name evidence="3" type="ORF">CKY28_03535</name>
</gene>
<proteinExistence type="predicted"/>
<evidence type="ECO:0000313" key="4">
    <source>
        <dbReference type="Proteomes" id="UP000218151"/>
    </source>
</evidence>
<keyword evidence="1" id="KW-0472">Membrane</keyword>
<dbReference type="EMBL" id="NSLI01000002">
    <property type="protein sequence ID" value="PAX08473.1"/>
    <property type="molecule type" value="Genomic_DNA"/>
</dbReference>